<proteinExistence type="predicted"/>
<dbReference type="PIRSF" id="PIRSF002741">
    <property type="entry name" value="MppA"/>
    <property type="match status" value="1"/>
</dbReference>
<keyword evidence="1 2" id="KW-0732">Signal</keyword>
<reference evidence="5" key="1">
    <citation type="journal article" date="2019" name="Int. J. Syst. Evol. Microbiol.">
        <title>The Global Catalogue of Microorganisms (GCM) 10K type strain sequencing project: providing services to taxonomists for standard genome sequencing and annotation.</title>
        <authorList>
            <consortium name="The Broad Institute Genomics Platform"/>
            <consortium name="The Broad Institute Genome Sequencing Center for Infectious Disease"/>
            <person name="Wu L."/>
            <person name="Ma J."/>
        </authorList>
    </citation>
    <scope>NUCLEOTIDE SEQUENCE [LARGE SCALE GENOMIC DNA]</scope>
    <source>
        <strain evidence="5">NBRC 108728</strain>
    </source>
</reference>
<keyword evidence="5" id="KW-1185">Reference proteome</keyword>
<dbReference type="SUPFAM" id="SSF53850">
    <property type="entry name" value="Periplasmic binding protein-like II"/>
    <property type="match status" value="1"/>
</dbReference>
<accession>A0ABN6Y142</accession>
<dbReference type="InterPro" id="IPR039424">
    <property type="entry name" value="SBP_5"/>
</dbReference>
<feature type="signal peptide" evidence="2">
    <location>
        <begin position="1"/>
        <end position="20"/>
    </location>
</feature>
<evidence type="ECO:0000313" key="4">
    <source>
        <dbReference type="EMBL" id="BDZ51082.1"/>
    </source>
</evidence>
<dbReference type="PANTHER" id="PTHR30290:SF38">
    <property type="entry name" value="D,D-DIPEPTIDE-BINDING PERIPLASMIC PROTEIN DDPA-RELATED"/>
    <property type="match status" value="1"/>
</dbReference>
<dbReference type="CDD" id="cd08494">
    <property type="entry name" value="PBP2_NikA_DppA_OppA_like_6"/>
    <property type="match status" value="1"/>
</dbReference>
<dbReference type="Gene3D" id="3.10.105.10">
    <property type="entry name" value="Dipeptide-binding Protein, Domain 3"/>
    <property type="match status" value="1"/>
</dbReference>
<evidence type="ECO:0000256" key="1">
    <source>
        <dbReference type="ARBA" id="ARBA00022729"/>
    </source>
</evidence>
<name>A0ABN6Y142_9MICO</name>
<feature type="domain" description="Solute-binding protein family 5" evidence="3">
    <location>
        <begin position="84"/>
        <end position="413"/>
    </location>
</feature>
<feature type="chain" id="PRO_5046254902" evidence="2">
    <location>
        <begin position="21"/>
        <end position="502"/>
    </location>
</feature>
<sequence>MRPARILAAASVALVTALVAAGCSSSGTTTTQTGKPDTSATVNVGLVLEPTDLDIRTTAGIALDQVLIDNVYQGLVGRTSTNKIVDVLAKSHTISSDALTYTFTLNSGVRFDDGAALKASDVVWSLEQVKKNASTYQNAADLASVSSITAPDAKTITITLSKPDSNLLWALSGRAGLVLEQAATNDLKTTANGTGPYTLASWKQGDNIRLSRFSDYWGVKAKVKGIVFKYYTSPSAAINAVISGDVDVQTAVDGTLTSQLTGVSGISLKSGKTTDKYTLAFNNAKAPFTDIRVRKAIREAIDNKAIIKALGGAGVTQGGPIPALDPGYRDLSSVDSYDPTDAKKLLKAAGKTNLTLHLTYANFYPASIGDLLTSQLKKVGITLVVKQTDFTTWINNVLVGKNYDLSIVDHAESHDFGNWANPAYYFNYDNKKVQTLYAESLAATDPKVVDQKLAEAAKLVAEDAPADWLYTATTLTAVHDDITGFPTSSTSARLDLAKLAKS</sequence>
<evidence type="ECO:0000256" key="2">
    <source>
        <dbReference type="SAM" id="SignalP"/>
    </source>
</evidence>
<evidence type="ECO:0000259" key="3">
    <source>
        <dbReference type="Pfam" id="PF00496"/>
    </source>
</evidence>
<dbReference type="PROSITE" id="PS51257">
    <property type="entry name" value="PROKAR_LIPOPROTEIN"/>
    <property type="match status" value="1"/>
</dbReference>
<dbReference type="Proteomes" id="UP001321486">
    <property type="component" value="Chromosome"/>
</dbReference>
<protein>
    <submittedName>
        <fullName evidence="4">ABC transporter substrate-binding protein</fullName>
    </submittedName>
</protein>
<organism evidence="4 5">
    <name type="scientific">Frondihabitans sucicola</name>
    <dbReference type="NCBI Taxonomy" id="1268041"/>
    <lineage>
        <taxon>Bacteria</taxon>
        <taxon>Bacillati</taxon>
        <taxon>Actinomycetota</taxon>
        <taxon>Actinomycetes</taxon>
        <taxon>Micrococcales</taxon>
        <taxon>Microbacteriaceae</taxon>
        <taxon>Frondihabitans</taxon>
    </lineage>
</organism>
<dbReference type="InterPro" id="IPR000914">
    <property type="entry name" value="SBP_5_dom"/>
</dbReference>
<dbReference type="InterPro" id="IPR030678">
    <property type="entry name" value="Peptide/Ni-bd"/>
</dbReference>
<dbReference type="Pfam" id="PF00496">
    <property type="entry name" value="SBP_bac_5"/>
    <property type="match status" value="1"/>
</dbReference>
<dbReference type="EMBL" id="AP027732">
    <property type="protein sequence ID" value="BDZ51082.1"/>
    <property type="molecule type" value="Genomic_DNA"/>
</dbReference>
<dbReference type="PANTHER" id="PTHR30290">
    <property type="entry name" value="PERIPLASMIC BINDING COMPONENT OF ABC TRANSPORTER"/>
    <property type="match status" value="1"/>
</dbReference>
<gene>
    <name evidence="4" type="ORF">GCM10025867_33230</name>
</gene>
<evidence type="ECO:0000313" key="5">
    <source>
        <dbReference type="Proteomes" id="UP001321486"/>
    </source>
</evidence>
<dbReference type="Gene3D" id="3.40.190.10">
    <property type="entry name" value="Periplasmic binding protein-like II"/>
    <property type="match status" value="1"/>
</dbReference>
<dbReference type="Gene3D" id="3.90.76.10">
    <property type="entry name" value="Dipeptide-binding Protein, Domain 1"/>
    <property type="match status" value="1"/>
</dbReference>